<keyword evidence="3 8" id="KW-0808">Transferase</keyword>
<dbReference type="Gene3D" id="2.20.28.30">
    <property type="entry name" value="RNA polymerase ii, chain L"/>
    <property type="match status" value="1"/>
</dbReference>
<evidence type="ECO:0000256" key="6">
    <source>
        <dbReference type="ARBA" id="ARBA00022833"/>
    </source>
</evidence>
<dbReference type="InterPro" id="IPR006591">
    <property type="entry name" value="RNAP_P/RPABC4"/>
</dbReference>
<dbReference type="GO" id="GO:0003677">
    <property type="term" value="F:DNA binding"/>
    <property type="evidence" value="ECO:0007669"/>
    <property type="project" value="InterPro"/>
</dbReference>
<organism evidence="9 10">
    <name type="scientific">Acidianus brierleyi</name>
    <dbReference type="NCBI Taxonomy" id="41673"/>
    <lineage>
        <taxon>Archaea</taxon>
        <taxon>Thermoproteota</taxon>
        <taxon>Thermoprotei</taxon>
        <taxon>Sulfolobales</taxon>
        <taxon>Sulfolobaceae</taxon>
        <taxon>Acidianus</taxon>
    </lineage>
</organism>
<keyword evidence="10" id="KW-1185">Reference proteome</keyword>
<protein>
    <recommendedName>
        <fullName evidence="8">DNA-directed RNA polymerase subunit Rpo12</fullName>
        <ecNumber evidence="8">2.7.7.6</ecNumber>
    </recommendedName>
    <alternativeName>
        <fullName evidence="8">DNA-directed RNA polymerase subunit P</fullName>
    </alternativeName>
</protein>
<dbReference type="EC" id="2.7.7.6" evidence="8"/>
<dbReference type="AlphaFoldDB" id="A0A2U9IEU3"/>
<keyword evidence="7 8" id="KW-0804">Transcription</keyword>
<dbReference type="GO" id="GO:0006351">
    <property type="term" value="P:DNA-templated transcription"/>
    <property type="evidence" value="ECO:0007669"/>
    <property type="project" value="UniProtKB-UniRule"/>
</dbReference>
<comment type="catalytic activity">
    <reaction evidence="8">
        <text>RNA(n) + a ribonucleoside 5'-triphosphate = RNA(n+1) + diphosphate</text>
        <dbReference type="Rhea" id="RHEA:21248"/>
        <dbReference type="Rhea" id="RHEA-COMP:14527"/>
        <dbReference type="Rhea" id="RHEA-COMP:17342"/>
        <dbReference type="ChEBI" id="CHEBI:33019"/>
        <dbReference type="ChEBI" id="CHEBI:61557"/>
        <dbReference type="ChEBI" id="CHEBI:140395"/>
        <dbReference type="EC" id="2.7.7.6"/>
    </reaction>
</comment>
<dbReference type="KEGG" id="abri:DFR85_08095"/>
<comment type="subcellular location">
    <subcellularLocation>
        <location evidence="8">Cytoplasm</location>
    </subcellularLocation>
</comment>
<comment type="function">
    <text evidence="8">DNA-dependent RNA polymerase (RNAP) catalyzes the transcription of DNA into RNA using the four ribonucleoside triphosphates as substrates.</text>
</comment>
<comment type="cofactor">
    <cofactor evidence="8">
        <name>Zn(2+)</name>
        <dbReference type="ChEBI" id="CHEBI:29105"/>
    </cofactor>
    <text evidence="8">Binds 1 zinc ion.</text>
</comment>
<sequence length="49" mass="5746">MADKYRCGKCWKTFDDDKLKVLPGVRCPYCGYDIIYMIRKPTIKVIKAT</sequence>
<feature type="binding site" evidence="8">
    <location>
        <position position="27"/>
    </location>
    <ligand>
        <name>Zn(2+)</name>
        <dbReference type="ChEBI" id="CHEBI:29105"/>
    </ligand>
</feature>
<comment type="similarity">
    <text evidence="8">Belongs to the archaeal Rpo12/eukaryotic RPC10 RNA polymerase subunit family.</text>
</comment>
<evidence type="ECO:0000313" key="9">
    <source>
        <dbReference type="EMBL" id="AWR94563.1"/>
    </source>
</evidence>
<evidence type="ECO:0000256" key="8">
    <source>
        <dbReference type="HAMAP-Rule" id="MF_00615"/>
    </source>
</evidence>
<name>A0A2U9IEU3_9CREN</name>
<dbReference type="InterPro" id="IPR029040">
    <property type="entry name" value="RPABC4/Spt4"/>
</dbReference>
<evidence type="ECO:0000256" key="5">
    <source>
        <dbReference type="ARBA" id="ARBA00022723"/>
    </source>
</evidence>
<evidence type="ECO:0000313" key="10">
    <source>
        <dbReference type="Proteomes" id="UP000248044"/>
    </source>
</evidence>
<keyword evidence="2 8" id="KW-0963">Cytoplasm</keyword>
<feature type="binding site" evidence="8">
    <location>
        <position position="10"/>
    </location>
    <ligand>
        <name>Zn(2+)</name>
        <dbReference type="ChEBI" id="CHEBI:29105"/>
    </ligand>
</feature>
<gene>
    <name evidence="8" type="primary">rpo12</name>
    <name evidence="8" type="synonym">rpoP</name>
    <name evidence="9" type="ORF">DFR85_08095</name>
</gene>
<dbReference type="GO" id="GO:0000428">
    <property type="term" value="C:DNA-directed RNA polymerase complex"/>
    <property type="evidence" value="ECO:0007669"/>
    <property type="project" value="UniProtKB-KW"/>
</dbReference>
<dbReference type="GO" id="GO:0005737">
    <property type="term" value="C:cytoplasm"/>
    <property type="evidence" value="ECO:0007669"/>
    <property type="project" value="UniProtKB-SubCell"/>
</dbReference>
<dbReference type="SUPFAM" id="SSF63393">
    <property type="entry name" value="RNA polymerase subunits"/>
    <property type="match status" value="1"/>
</dbReference>
<keyword evidence="5 8" id="KW-0479">Metal-binding</keyword>
<dbReference type="OrthoDB" id="129238at2157"/>
<dbReference type="GO" id="GO:0008270">
    <property type="term" value="F:zinc ion binding"/>
    <property type="evidence" value="ECO:0007669"/>
    <property type="project" value="UniProtKB-UniRule"/>
</dbReference>
<dbReference type="Proteomes" id="UP000248044">
    <property type="component" value="Chromosome"/>
</dbReference>
<dbReference type="RefSeq" id="WP_110270444.1">
    <property type="nucleotide sequence ID" value="NZ_CP029289.2"/>
</dbReference>
<feature type="binding site" evidence="8">
    <location>
        <position position="30"/>
    </location>
    <ligand>
        <name>Zn(2+)</name>
        <dbReference type="ChEBI" id="CHEBI:29105"/>
    </ligand>
</feature>
<comment type="subunit">
    <text evidence="8">Part of the RNA polymerase complex.</text>
</comment>
<accession>A0A2U9IEU3</accession>
<dbReference type="EMBL" id="CP029289">
    <property type="protein sequence ID" value="AWR94563.1"/>
    <property type="molecule type" value="Genomic_DNA"/>
</dbReference>
<evidence type="ECO:0000256" key="2">
    <source>
        <dbReference type="ARBA" id="ARBA00022490"/>
    </source>
</evidence>
<dbReference type="NCBIfam" id="NF001604">
    <property type="entry name" value="PRK00398.1-1"/>
    <property type="match status" value="1"/>
</dbReference>
<keyword evidence="6 8" id="KW-0862">Zinc</keyword>
<evidence type="ECO:0000256" key="3">
    <source>
        <dbReference type="ARBA" id="ARBA00022679"/>
    </source>
</evidence>
<evidence type="ECO:0000256" key="7">
    <source>
        <dbReference type="ARBA" id="ARBA00023163"/>
    </source>
</evidence>
<keyword evidence="4 8" id="KW-0548">Nucleotidyltransferase</keyword>
<dbReference type="GeneID" id="36832109"/>
<evidence type="ECO:0000256" key="4">
    <source>
        <dbReference type="ARBA" id="ARBA00022695"/>
    </source>
</evidence>
<dbReference type="InterPro" id="IPR023464">
    <property type="entry name" value="Rpo12"/>
</dbReference>
<dbReference type="SMART" id="SM00659">
    <property type="entry name" value="RPOLCX"/>
    <property type="match status" value="1"/>
</dbReference>
<keyword evidence="1 8" id="KW-0240">DNA-directed RNA polymerase</keyword>
<proteinExistence type="inferred from homology"/>
<evidence type="ECO:0000256" key="1">
    <source>
        <dbReference type="ARBA" id="ARBA00022478"/>
    </source>
</evidence>
<dbReference type="GO" id="GO:0003899">
    <property type="term" value="F:DNA-directed RNA polymerase activity"/>
    <property type="evidence" value="ECO:0007669"/>
    <property type="project" value="UniProtKB-UniRule"/>
</dbReference>
<dbReference type="HAMAP" id="MF_00615">
    <property type="entry name" value="RNApol_arch_Rpo12"/>
    <property type="match status" value="1"/>
</dbReference>
<reference evidence="9 10" key="1">
    <citation type="submission" date="2018-05" db="EMBL/GenBank/DDBJ databases">
        <title>Complete Genome Sequences of Extremely Thermoacidophilic, Metal-Mobilizing Type-Strain Members of the Archaeal Family Sulfolobaceae: Acidianus brierleyi DSM-1651T, Acidianus sulfidivorans DSM-18786T, Metallosphaera hakonensis DSM-7519T, and Metallosphaera prunae DSM-10039T.</title>
        <authorList>
            <person name="Counts J.A."/>
            <person name="Kelly R.M."/>
        </authorList>
    </citation>
    <scope>NUCLEOTIDE SEQUENCE [LARGE SCALE GENOMIC DNA]</scope>
    <source>
        <strain evidence="9 10">DSM 1651</strain>
    </source>
</reference>